<dbReference type="Proteomes" id="UP001165122">
    <property type="component" value="Unassembled WGS sequence"/>
</dbReference>
<gene>
    <name evidence="2" type="ORF">TrLO_g5106</name>
</gene>
<dbReference type="EMBL" id="BRXW01000443">
    <property type="protein sequence ID" value="GMH55253.1"/>
    <property type="molecule type" value="Genomic_DNA"/>
</dbReference>
<feature type="chain" id="PRO_5040773443" evidence="1">
    <location>
        <begin position="19"/>
        <end position="321"/>
    </location>
</feature>
<keyword evidence="1" id="KW-0732">Signal</keyword>
<accession>A0A9W6ZQE4</accession>
<dbReference type="InterPro" id="IPR029063">
    <property type="entry name" value="SAM-dependent_MTases_sf"/>
</dbReference>
<protein>
    <submittedName>
        <fullName evidence="2">Uncharacterized protein</fullName>
    </submittedName>
</protein>
<dbReference type="Pfam" id="PF13578">
    <property type="entry name" value="Methyltransf_24"/>
    <property type="match status" value="1"/>
</dbReference>
<comment type="caution">
    <text evidence="2">The sequence shown here is derived from an EMBL/GenBank/DDBJ whole genome shotgun (WGS) entry which is preliminary data.</text>
</comment>
<evidence type="ECO:0000256" key="1">
    <source>
        <dbReference type="SAM" id="SignalP"/>
    </source>
</evidence>
<name>A0A9W6ZQE4_9STRA</name>
<keyword evidence="3" id="KW-1185">Reference proteome</keyword>
<reference evidence="3" key="1">
    <citation type="journal article" date="2023" name="Commun. Biol.">
        <title>Genome analysis of Parmales, the sister group of diatoms, reveals the evolutionary specialization of diatoms from phago-mixotrophs to photoautotrophs.</title>
        <authorList>
            <person name="Ban H."/>
            <person name="Sato S."/>
            <person name="Yoshikawa S."/>
            <person name="Yamada K."/>
            <person name="Nakamura Y."/>
            <person name="Ichinomiya M."/>
            <person name="Sato N."/>
            <person name="Blanc-Mathieu R."/>
            <person name="Endo H."/>
            <person name="Kuwata A."/>
            <person name="Ogata H."/>
        </authorList>
    </citation>
    <scope>NUCLEOTIDE SEQUENCE [LARGE SCALE GENOMIC DNA]</scope>
    <source>
        <strain evidence="3">NIES 3700</strain>
    </source>
</reference>
<dbReference type="Gene3D" id="3.40.50.150">
    <property type="entry name" value="Vaccinia Virus protein VP39"/>
    <property type="match status" value="1"/>
</dbReference>
<organism evidence="2 3">
    <name type="scientific">Triparma laevis f. longispina</name>
    <dbReference type="NCBI Taxonomy" id="1714387"/>
    <lineage>
        <taxon>Eukaryota</taxon>
        <taxon>Sar</taxon>
        <taxon>Stramenopiles</taxon>
        <taxon>Ochrophyta</taxon>
        <taxon>Bolidophyceae</taxon>
        <taxon>Parmales</taxon>
        <taxon>Triparmaceae</taxon>
        <taxon>Triparma</taxon>
    </lineage>
</organism>
<dbReference type="OrthoDB" id="197577at2759"/>
<feature type="signal peptide" evidence="1">
    <location>
        <begin position="1"/>
        <end position="18"/>
    </location>
</feature>
<dbReference type="AlphaFoldDB" id="A0A9W6ZQE4"/>
<evidence type="ECO:0000313" key="3">
    <source>
        <dbReference type="Proteomes" id="UP001165122"/>
    </source>
</evidence>
<evidence type="ECO:0000313" key="2">
    <source>
        <dbReference type="EMBL" id="GMH55253.1"/>
    </source>
</evidence>
<sequence>MIPLLLLLLLNNITLIASTVTITNSTSGRVSGSVELFESESDRAANCPTCPSHVTTYLDESPLTTANRVCSLLPPTVGGEDGGGCLTSLKKIISENQLALFIELGMKLDLHLKSSGVDMPSVEGKSFTYLEKIKLMQKLVHHPQVETICEVGFNAGHGTLLWLASGAKKVLSFELGQYTYSTKAISFLSELYPNKFQVIMGDSLKTVPSFHDMFPEEKCNILFVDGGHLYEHAYGDMGNFRSMRNESFHYLVIDDTNQEPVQKAWGDYRMQGLAKEEETVWSDYSEVLVWKEFQGRPIGVEVDGDSVVENWRSSMSYGVYL</sequence>
<proteinExistence type="predicted"/>
<dbReference type="SUPFAM" id="SSF53335">
    <property type="entry name" value="S-adenosyl-L-methionine-dependent methyltransferases"/>
    <property type="match status" value="1"/>
</dbReference>